<feature type="transmembrane region" description="Helical" evidence="2">
    <location>
        <begin position="117"/>
        <end position="136"/>
    </location>
</feature>
<dbReference type="EMBL" id="NSKB01000006">
    <property type="protein sequence ID" value="PAU75440.1"/>
    <property type="molecule type" value="Genomic_DNA"/>
</dbReference>
<name>A0A2A2ESA3_9GAMM</name>
<comment type="subcellular location">
    <subcellularLocation>
        <location evidence="1">Cell inner membrane</location>
        <topology evidence="1">Multi-pass membrane protein</topology>
    </subcellularLocation>
</comment>
<keyword evidence="1" id="KW-0813">Transport</keyword>
<dbReference type="Pfam" id="PF06808">
    <property type="entry name" value="DctM"/>
    <property type="match status" value="1"/>
</dbReference>
<feature type="transmembrane region" description="Helical" evidence="2">
    <location>
        <begin position="143"/>
        <end position="168"/>
    </location>
</feature>
<feature type="transmembrane region" description="Helical" evidence="2">
    <location>
        <begin position="380"/>
        <end position="396"/>
    </location>
</feature>
<keyword evidence="2" id="KW-0812">Transmembrane</keyword>
<feature type="transmembrane region" description="Helical" evidence="2">
    <location>
        <begin position="229"/>
        <end position="247"/>
    </location>
</feature>
<organism evidence="4 5">
    <name type="scientific">Halomonas salipaludis</name>
    <dbReference type="NCBI Taxonomy" id="2032625"/>
    <lineage>
        <taxon>Bacteria</taxon>
        <taxon>Pseudomonadati</taxon>
        <taxon>Pseudomonadota</taxon>
        <taxon>Gammaproteobacteria</taxon>
        <taxon>Oceanospirillales</taxon>
        <taxon>Halomonadaceae</taxon>
        <taxon>Halomonas</taxon>
    </lineage>
</organism>
<proteinExistence type="predicted"/>
<keyword evidence="5" id="KW-1185">Reference proteome</keyword>
<protein>
    <submittedName>
        <fullName evidence="4">C4-dicarboxylate ABC transporter permease</fullName>
    </submittedName>
</protein>
<keyword evidence="1" id="KW-1003">Cell membrane</keyword>
<feature type="transmembrane region" description="Helical" evidence="2">
    <location>
        <begin position="416"/>
        <end position="434"/>
    </location>
</feature>
<feature type="transmembrane region" description="Helical" evidence="2">
    <location>
        <begin position="675"/>
        <end position="697"/>
    </location>
</feature>
<dbReference type="GO" id="GO:0022857">
    <property type="term" value="F:transmembrane transporter activity"/>
    <property type="evidence" value="ECO:0007669"/>
    <property type="project" value="UniProtKB-UniRule"/>
</dbReference>
<comment type="function">
    <text evidence="1">Part of the tripartite ATP-independent periplasmic (TRAP) transport system.</text>
</comment>
<gene>
    <name evidence="4" type="ORF">CK498_16025</name>
</gene>
<dbReference type="InterPro" id="IPR011853">
    <property type="entry name" value="TRAP_DctM-Dct_fused"/>
</dbReference>
<feature type="domain" description="TRAP C4-dicarboxylate transport system permease DctM subunit" evidence="3">
    <location>
        <begin position="129"/>
        <end position="622"/>
    </location>
</feature>
<feature type="transmembrane region" description="Helical" evidence="2">
    <location>
        <begin position="84"/>
        <end position="105"/>
    </location>
</feature>
<comment type="caution">
    <text evidence="4">The sequence shown here is derived from an EMBL/GenBank/DDBJ whole genome shotgun (WGS) entry which is preliminary data.</text>
</comment>
<dbReference type="GO" id="GO:0005886">
    <property type="term" value="C:plasma membrane"/>
    <property type="evidence" value="ECO:0007669"/>
    <property type="project" value="UniProtKB-SubCell"/>
</dbReference>
<dbReference type="PANTHER" id="PTHR43849">
    <property type="entry name" value="BLL3936 PROTEIN"/>
    <property type="match status" value="1"/>
</dbReference>
<dbReference type="PANTHER" id="PTHR43849:SF2">
    <property type="entry name" value="BLL3936 PROTEIN"/>
    <property type="match status" value="1"/>
</dbReference>
<evidence type="ECO:0000313" key="4">
    <source>
        <dbReference type="EMBL" id="PAU75440.1"/>
    </source>
</evidence>
<keyword evidence="1" id="KW-0997">Cell inner membrane</keyword>
<dbReference type="Proteomes" id="UP000217771">
    <property type="component" value="Unassembled WGS sequence"/>
</dbReference>
<dbReference type="RefSeq" id="WP_095621866.1">
    <property type="nucleotide sequence ID" value="NZ_NSKB01000006.1"/>
</dbReference>
<evidence type="ECO:0000256" key="2">
    <source>
        <dbReference type="SAM" id="Phobius"/>
    </source>
</evidence>
<sequence length="715" mass="76269">MNTTPSPEVRDEAASEASERLDHSWLGQVLFALAIVVALSHLYFNTLSTLSEIWISALHFGMFGLLCALSVPMLKARTAGGQRLVLAVDILLGLAALGCAFYLIGFEDALYARGVRFSTADWVVSIVALALILEFARRTTGWFIPVLCLVALTYVAWWGSLVSGVFGFPGLNWETVLFRSYLGGDGMLGSIARISWSYVFMFILFGAFLVRSGAGDFIIQLARCAAGRFIGGPGFVAVFASGLMGSVSGSSVANTVSTGVITIPLMRKAGFPPRFAAGVEAAASTGGQLMPPVMGAGAFIMASYTQVSYLTIIGVAALPALLYFLSVAMFVRIEAKRSNAQHIEAEEAPRFLDVLKGGWHFLLPLVVLVASLIYGYTPTYAAGIAILSVVVASWLSTSPMTPKAILEALVLGSRNMVTTAILLLTVGLIVNVVSTTGIGNTFSLMITDWAGGSLLITMVLIAIASLVLGMGLPVTAAYIVLGTLSAPALYGLMAHGQLLELLMTGDLPEQARAIFMLAAPEHLEALNAPMDAASARELLAVVPDDFRSQLYEQALSPHTLTMLLVAAHMVIFWLSQDSNVTPPVCLTAFAAAAIAKTPPMRTGFTAWKIAKGLYIIPLLFVWSPMITGTPLEMLKVFAFALFGIYAIIAGLEGYLEHELPWWLRLAMFPIGTLMLWPHGLLVLDALGMALFLGILTWSSRKGRVTGHLQGATAAS</sequence>
<feature type="transmembrane region" description="Helical" evidence="2">
    <location>
        <begin position="188"/>
        <end position="209"/>
    </location>
</feature>
<evidence type="ECO:0000313" key="5">
    <source>
        <dbReference type="Proteomes" id="UP000217771"/>
    </source>
</evidence>
<feature type="transmembrane region" description="Helical" evidence="2">
    <location>
        <begin position="604"/>
        <end position="622"/>
    </location>
</feature>
<dbReference type="AlphaFoldDB" id="A0A2A2ESA3"/>
<dbReference type="NCBIfam" id="TIGR02123">
    <property type="entry name" value="TRAP_fused"/>
    <property type="match status" value="1"/>
</dbReference>
<feature type="transmembrane region" description="Helical" evidence="2">
    <location>
        <begin position="634"/>
        <end position="655"/>
    </location>
</feature>
<feature type="transmembrane region" description="Helical" evidence="2">
    <location>
        <begin position="354"/>
        <end position="374"/>
    </location>
</feature>
<reference evidence="4 5" key="1">
    <citation type="submission" date="2017-08" db="EMBL/GenBank/DDBJ databases">
        <title>Halomonas alkalisoli sp. nov., isolated from saline alkaline soil.</title>
        <authorList>
            <person name="Wang D."/>
            <person name="Zhang G."/>
        </authorList>
    </citation>
    <scope>NUCLEOTIDE SEQUENCE [LARGE SCALE GENOMIC DNA]</scope>
    <source>
        <strain evidence="4 5">WRN001</strain>
    </source>
</reference>
<dbReference type="InterPro" id="IPR010656">
    <property type="entry name" value="DctM"/>
</dbReference>
<feature type="transmembrane region" description="Helical" evidence="2">
    <location>
        <begin position="454"/>
        <end position="481"/>
    </location>
</feature>
<evidence type="ECO:0000256" key="1">
    <source>
        <dbReference type="RuleBase" id="RU369079"/>
    </source>
</evidence>
<dbReference type="OrthoDB" id="9759894at2"/>
<evidence type="ECO:0000259" key="3">
    <source>
        <dbReference type="Pfam" id="PF06808"/>
    </source>
</evidence>
<feature type="transmembrane region" description="Helical" evidence="2">
    <location>
        <begin position="25"/>
        <end position="47"/>
    </location>
</feature>
<keyword evidence="2" id="KW-0472">Membrane</keyword>
<keyword evidence="2" id="KW-1133">Transmembrane helix</keyword>
<feature type="transmembrane region" description="Helical" evidence="2">
    <location>
        <begin position="53"/>
        <end position="72"/>
    </location>
</feature>
<feature type="transmembrane region" description="Helical" evidence="2">
    <location>
        <begin position="309"/>
        <end position="333"/>
    </location>
</feature>
<accession>A0A2A2ESA3</accession>